<comment type="function">
    <text evidence="6">Phosphatidylinositol-4-phosphate-binding protein that links Golgi membranes to the cytoskeleton and may participate in the tensile force required for vesicle budding from the Golgi. Thereby, may play a role in Golgi membrane trafficking and could indirectly give its flattened shape to the Golgi apparatus. May also bind to the coatomer to regulate Golgi membrane trafficking. May play a role in anterograde transport from the Golgi to the plasma membrane and regulate secretion. Mediates the cis and medial Golgi localization of mannosyltransferases through direct binding of their cytosolic domains. Involved in vacuolar protein sorting.</text>
</comment>
<evidence type="ECO:0000256" key="8">
    <source>
        <dbReference type="SAM" id="MobiDB-lite"/>
    </source>
</evidence>
<dbReference type="GO" id="GO:0043001">
    <property type="term" value="P:Golgi to plasma membrane protein transport"/>
    <property type="evidence" value="ECO:0007669"/>
    <property type="project" value="TreeGrafter"/>
</dbReference>
<dbReference type="GO" id="GO:0005829">
    <property type="term" value="C:cytosol"/>
    <property type="evidence" value="ECO:0007669"/>
    <property type="project" value="TreeGrafter"/>
</dbReference>
<dbReference type="FunFam" id="1.10.3630.10:FF:000002">
    <property type="entry name" value="Vacuolar sorting-associated 74 protein"/>
    <property type="match status" value="1"/>
</dbReference>
<dbReference type="OrthoDB" id="2189106at2759"/>
<proteinExistence type="inferred from homology"/>
<dbReference type="RefSeq" id="XP_033651465.1">
    <property type="nucleotide sequence ID" value="XM_033798893.1"/>
</dbReference>
<evidence type="ECO:0000256" key="1">
    <source>
        <dbReference type="ARBA" id="ARBA00004344"/>
    </source>
</evidence>
<dbReference type="Pfam" id="PF05719">
    <property type="entry name" value="GPP34"/>
    <property type="match status" value="1"/>
</dbReference>
<dbReference type="GO" id="GO:0007030">
    <property type="term" value="P:Golgi organization"/>
    <property type="evidence" value="ECO:0007669"/>
    <property type="project" value="TreeGrafter"/>
</dbReference>
<dbReference type="GO" id="GO:0032580">
    <property type="term" value="C:Golgi cisterna membrane"/>
    <property type="evidence" value="ECO:0007669"/>
    <property type="project" value="UniProtKB-SubCell"/>
</dbReference>
<keyword evidence="4" id="KW-0446">Lipid-binding</keyword>
<name>A0A6A6JE42_WESOR</name>
<dbReference type="InterPro" id="IPR038261">
    <property type="entry name" value="GPP34-like_sf"/>
</dbReference>
<dbReference type="GO" id="GO:0006890">
    <property type="term" value="P:retrograde vesicle-mediated transport, Golgi to endoplasmic reticulum"/>
    <property type="evidence" value="ECO:0007669"/>
    <property type="project" value="TreeGrafter"/>
</dbReference>
<evidence type="ECO:0000313" key="9">
    <source>
        <dbReference type="EMBL" id="KAF2273926.1"/>
    </source>
</evidence>
<dbReference type="GO" id="GO:0070273">
    <property type="term" value="F:phosphatidylinositol-4-phosphate binding"/>
    <property type="evidence" value="ECO:0007669"/>
    <property type="project" value="InterPro"/>
</dbReference>
<evidence type="ECO:0000256" key="5">
    <source>
        <dbReference type="ARBA" id="ARBA00023136"/>
    </source>
</evidence>
<feature type="compositionally biased region" description="Basic and acidic residues" evidence="8">
    <location>
        <begin position="54"/>
        <end position="69"/>
    </location>
</feature>
<sequence>MASSTSGLTRRRGGAAGNNNGEEDGSRVSSPGPRRIDDRTPETSYESTANGHKIAFDPRDISESAERNKQPKLTLMEEVILMGLKDKQGYLSFWNDNISYALRGCIVIELAFRGRISMQKDPSRRRFQLADRVIEVIDDTMTGEVLLDETLKMMKSSEKMSVNSWIDLLSGETWNLMKIGYQLKQVRERLCKGLVDKGILRTEKKNFLLFDMATHPVADGGAKEEIRRRVRNVLTSRTVVLPASQFLPEEMEFRYLRTIAMVCAAYAANVLENALTTLGHEARERAFAQVDELLAEYSQWPFARRPGGAGGVGANLSQVVNEEVNRNKDKELQLEVVAACLSVFTRLDSLL</sequence>
<evidence type="ECO:0000256" key="6">
    <source>
        <dbReference type="ARBA" id="ARBA00058727"/>
    </source>
</evidence>
<gene>
    <name evidence="9" type="ORF">EI97DRAFT_435574</name>
</gene>
<dbReference type="InterPro" id="IPR008628">
    <property type="entry name" value="GPP34-like"/>
</dbReference>
<evidence type="ECO:0000256" key="7">
    <source>
        <dbReference type="ARBA" id="ARBA00073084"/>
    </source>
</evidence>
<dbReference type="GeneID" id="54552068"/>
<protein>
    <recommendedName>
        <fullName evidence="7">Vacuolar protein sorting-associated protein 74</fullName>
    </recommendedName>
</protein>
<comment type="subcellular location">
    <subcellularLocation>
        <location evidence="1">Golgi apparatus</location>
        <location evidence="1">Golgi stack membrane</location>
        <topology evidence="1">Peripheral membrane protein</topology>
        <orientation evidence="1">Cytoplasmic side</orientation>
    </subcellularLocation>
</comment>
<dbReference type="AlphaFoldDB" id="A0A6A6JE42"/>
<dbReference type="GO" id="GO:0048194">
    <property type="term" value="P:Golgi vesicle budding"/>
    <property type="evidence" value="ECO:0007669"/>
    <property type="project" value="TreeGrafter"/>
</dbReference>
<dbReference type="PANTHER" id="PTHR12704:SF2">
    <property type="entry name" value="GOLGI PHOSPHOPROTEIN 3 HOMOLOG SAURON"/>
    <property type="match status" value="1"/>
</dbReference>
<keyword evidence="5" id="KW-0472">Membrane</keyword>
<accession>A0A6A6JE42</accession>
<evidence type="ECO:0000256" key="2">
    <source>
        <dbReference type="ARBA" id="ARBA00007284"/>
    </source>
</evidence>
<dbReference type="PANTHER" id="PTHR12704">
    <property type="entry name" value="TRANS-GOLGI PROTEIN GMX33"/>
    <property type="match status" value="1"/>
</dbReference>
<evidence type="ECO:0000256" key="3">
    <source>
        <dbReference type="ARBA" id="ARBA00023034"/>
    </source>
</evidence>
<evidence type="ECO:0000313" key="10">
    <source>
        <dbReference type="Proteomes" id="UP000800097"/>
    </source>
</evidence>
<dbReference type="GO" id="GO:0000139">
    <property type="term" value="C:Golgi membrane"/>
    <property type="evidence" value="ECO:0007669"/>
    <property type="project" value="GOC"/>
</dbReference>
<dbReference type="GO" id="GO:0034067">
    <property type="term" value="P:protein localization to Golgi apparatus"/>
    <property type="evidence" value="ECO:0007669"/>
    <property type="project" value="UniProtKB-ARBA"/>
</dbReference>
<feature type="region of interest" description="Disordered" evidence="8">
    <location>
        <begin position="1"/>
        <end position="69"/>
    </location>
</feature>
<dbReference type="Gene3D" id="1.10.3630.10">
    <property type="entry name" value="yeast vps74-n-term truncation variant domain like"/>
    <property type="match status" value="1"/>
</dbReference>
<dbReference type="GO" id="GO:0005802">
    <property type="term" value="C:trans-Golgi network"/>
    <property type="evidence" value="ECO:0007669"/>
    <property type="project" value="TreeGrafter"/>
</dbReference>
<reference evidence="9" key="1">
    <citation type="journal article" date="2020" name="Stud. Mycol.">
        <title>101 Dothideomycetes genomes: a test case for predicting lifestyles and emergence of pathogens.</title>
        <authorList>
            <person name="Haridas S."/>
            <person name="Albert R."/>
            <person name="Binder M."/>
            <person name="Bloem J."/>
            <person name="Labutti K."/>
            <person name="Salamov A."/>
            <person name="Andreopoulos B."/>
            <person name="Baker S."/>
            <person name="Barry K."/>
            <person name="Bills G."/>
            <person name="Bluhm B."/>
            <person name="Cannon C."/>
            <person name="Castanera R."/>
            <person name="Culley D."/>
            <person name="Daum C."/>
            <person name="Ezra D."/>
            <person name="Gonzalez J."/>
            <person name="Henrissat B."/>
            <person name="Kuo A."/>
            <person name="Liang C."/>
            <person name="Lipzen A."/>
            <person name="Lutzoni F."/>
            <person name="Magnuson J."/>
            <person name="Mondo S."/>
            <person name="Nolan M."/>
            <person name="Ohm R."/>
            <person name="Pangilinan J."/>
            <person name="Park H.-J."/>
            <person name="Ramirez L."/>
            <person name="Alfaro M."/>
            <person name="Sun H."/>
            <person name="Tritt A."/>
            <person name="Yoshinaga Y."/>
            <person name="Zwiers L.-H."/>
            <person name="Turgeon B."/>
            <person name="Goodwin S."/>
            <person name="Spatafora J."/>
            <person name="Crous P."/>
            <person name="Grigoriev I."/>
        </authorList>
    </citation>
    <scope>NUCLEOTIDE SEQUENCE</scope>
    <source>
        <strain evidence="9">CBS 379.55</strain>
    </source>
</reference>
<keyword evidence="10" id="KW-1185">Reference proteome</keyword>
<organism evidence="9 10">
    <name type="scientific">Westerdykella ornata</name>
    <dbReference type="NCBI Taxonomy" id="318751"/>
    <lineage>
        <taxon>Eukaryota</taxon>
        <taxon>Fungi</taxon>
        <taxon>Dikarya</taxon>
        <taxon>Ascomycota</taxon>
        <taxon>Pezizomycotina</taxon>
        <taxon>Dothideomycetes</taxon>
        <taxon>Pleosporomycetidae</taxon>
        <taxon>Pleosporales</taxon>
        <taxon>Sporormiaceae</taxon>
        <taxon>Westerdykella</taxon>
    </lineage>
</organism>
<dbReference type="EMBL" id="ML986506">
    <property type="protein sequence ID" value="KAF2273926.1"/>
    <property type="molecule type" value="Genomic_DNA"/>
</dbReference>
<dbReference type="Proteomes" id="UP000800097">
    <property type="component" value="Unassembled WGS sequence"/>
</dbReference>
<comment type="similarity">
    <text evidence="2">Belongs to the GOLPH3/VPS74 family.</text>
</comment>
<evidence type="ECO:0000256" key="4">
    <source>
        <dbReference type="ARBA" id="ARBA00023121"/>
    </source>
</evidence>
<keyword evidence="3" id="KW-0333">Golgi apparatus</keyword>